<gene>
    <name evidence="2" type="ORF">QCA50_012614</name>
</gene>
<evidence type="ECO:0000313" key="2">
    <source>
        <dbReference type="EMBL" id="KAK7684290.1"/>
    </source>
</evidence>
<feature type="compositionally biased region" description="Polar residues" evidence="1">
    <location>
        <begin position="88"/>
        <end position="97"/>
    </location>
</feature>
<dbReference type="EMBL" id="JASBNA010000026">
    <property type="protein sequence ID" value="KAK7684290.1"/>
    <property type="molecule type" value="Genomic_DNA"/>
</dbReference>
<feature type="compositionally biased region" description="Basic residues" evidence="1">
    <location>
        <begin position="103"/>
        <end position="116"/>
    </location>
</feature>
<comment type="caution">
    <text evidence="2">The sequence shown here is derived from an EMBL/GenBank/DDBJ whole genome shotgun (WGS) entry which is preliminary data.</text>
</comment>
<evidence type="ECO:0000256" key="1">
    <source>
        <dbReference type="SAM" id="MobiDB-lite"/>
    </source>
</evidence>
<organism evidence="2 3">
    <name type="scientific">Cerrena zonata</name>
    <dbReference type="NCBI Taxonomy" id="2478898"/>
    <lineage>
        <taxon>Eukaryota</taxon>
        <taxon>Fungi</taxon>
        <taxon>Dikarya</taxon>
        <taxon>Basidiomycota</taxon>
        <taxon>Agaricomycotina</taxon>
        <taxon>Agaricomycetes</taxon>
        <taxon>Polyporales</taxon>
        <taxon>Cerrenaceae</taxon>
        <taxon>Cerrena</taxon>
    </lineage>
</organism>
<protein>
    <submittedName>
        <fullName evidence="2">Uncharacterized protein</fullName>
    </submittedName>
</protein>
<name>A0AAW0FZL5_9APHY</name>
<dbReference type="Proteomes" id="UP001385951">
    <property type="component" value="Unassembled WGS sequence"/>
</dbReference>
<keyword evidence="3" id="KW-1185">Reference proteome</keyword>
<feature type="region of interest" description="Disordered" evidence="1">
    <location>
        <begin position="69"/>
        <end position="134"/>
    </location>
</feature>
<evidence type="ECO:0000313" key="3">
    <source>
        <dbReference type="Proteomes" id="UP001385951"/>
    </source>
</evidence>
<proteinExistence type="predicted"/>
<reference evidence="2 3" key="1">
    <citation type="submission" date="2022-09" db="EMBL/GenBank/DDBJ databases">
        <authorList>
            <person name="Palmer J.M."/>
        </authorList>
    </citation>
    <scope>NUCLEOTIDE SEQUENCE [LARGE SCALE GENOMIC DNA]</scope>
    <source>
        <strain evidence="2 3">DSM 7382</strain>
    </source>
</reference>
<sequence length="156" mass="16725">MDEQSAIWSSTHLVGEPAGGSLTADEYKVKYSLLVPRPSLFRFSGNTLRKNAKMNSKLPFAHMTKILQSGRSKRKHVSNHVKGVLPGGTTTSGPEATSSGKAPIKKGKGKAKKIKKSSSQPSDPGLEPTFPQPCMHANEPALFLKLATALKISRSS</sequence>
<accession>A0AAW0FZL5</accession>
<dbReference type="AlphaFoldDB" id="A0AAW0FZL5"/>